<dbReference type="Proteomes" id="UP000523000">
    <property type="component" value="Unassembled WGS sequence"/>
</dbReference>
<organism evidence="2 3">
    <name type="scientific">Paeniglutamicibacter cryotolerans</name>
    <dbReference type="NCBI Taxonomy" id="670079"/>
    <lineage>
        <taxon>Bacteria</taxon>
        <taxon>Bacillati</taxon>
        <taxon>Actinomycetota</taxon>
        <taxon>Actinomycetes</taxon>
        <taxon>Micrococcales</taxon>
        <taxon>Micrococcaceae</taxon>
        <taxon>Paeniglutamicibacter</taxon>
    </lineage>
</organism>
<dbReference type="EMBL" id="JACHVS010000005">
    <property type="protein sequence ID" value="MBB2997547.1"/>
    <property type="molecule type" value="Genomic_DNA"/>
</dbReference>
<protein>
    <submittedName>
        <fullName evidence="2">Uncharacterized protein</fullName>
    </submittedName>
</protein>
<feature type="transmembrane region" description="Helical" evidence="1">
    <location>
        <begin position="178"/>
        <end position="201"/>
    </location>
</feature>
<comment type="caution">
    <text evidence="2">The sequence shown here is derived from an EMBL/GenBank/DDBJ whole genome shotgun (WGS) entry which is preliminary data.</text>
</comment>
<keyword evidence="1" id="KW-0812">Transmembrane</keyword>
<feature type="transmembrane region" description="Helical" evidence="1">
    <location>
        <begin position="140"/>
        <end position="158"/>
    </location>
</feature>
<evidence type="ECO:0000313" key="2">
    <source>
        <dbReference type="EMBL" id="MBB2997547.1"/>
    </source>
</evidence>
<sequence>MHSSDWVALAVALPLGISAVARTSAALHGRNRLLWVAHILIVVCLLLAITPIYSLVDGLLGQANWANLLSHLLFGLVLYFGCQHVALALSRPDLAALIAGKMSLILLIIISALMVITFVLADVPSSSMGLNAYRGEALVVAYKSLSFLYPMLCSLVLLRPLFREATGSLLPQGQRIAFWFLGVGFFLVVPVPFIHLAEFWFPSVRGWVDVFLYAAILLVSLGPMIAFLQSRRQLPHNKTLAR</sequence>
<keyword evidence="1" id="KW-0472">Membrane</keyword>
<reference evidence="2 3" key="1">
    <citation type="submission" date="2020-08" db="EMBL/GenBank/DDBJ databases">
        <title>Sequencing the genomes of 1000 actinobacteria strains.</title>
        <authorList>
            <person name="Klenk H.-P."/>
        </authorList>
    </citation>
    <scope>NUCLEOTIDE SEQUENCE [LARGE SCALE GENOMIC DNA]</scope>
    <source>
        <strain evidence="2 3">DSM 22826</strain>
    </source>
</reference>
<keyword evidence="3" id="KW-1185">Reference proteome</keyword>
<gene>
    <name evidence="2" type="ORF">E9229_003819</name>
</gene>
<feature type="transmembrane region" description="Helical" evidence="1">
    <location>
        <begin position="68"/>
        <end position="90"/>
    </location>
</feature>
<dbReference type="RefSeq" id="WP_183513206.1">
    <property type="nucleotide sequence ID" value="NZ_BAABGK010000100.1"/>
</dbReference>
<keyword evidence="1" id="KW-1133">Transmembrane helix</keyword>
<name>A0A839QNQ0_9MICC</name>
<dbReference type="AlphaFoldDB" id="A0A839QNQ0"/>
<feature type="transmembrane region" description="Helical" evidence="1">
    <location>
        <begin position="102"/>
        <end position="120"/>
    </location>
</feature>
<feature type="transmembrane region" description="Helical" evidence="1">
    <location>
        <begin position="33"/>
        <end position="56"/>
    </location>
</feature>
<accession>A0A839QNQ0</accession>
<proteinExistence type="predicted"/>
<evidence type="ECO:0000313" key="3">
    <source>
        <dbReference type="Proteomes" id="UP000523000"/>
    </source>
</evidence>
<feature type="transmembrane region" description="Helical" evidence="1">
    <location>
        <begin position="207"/>
        <end position="228"/>
    </location>
</feature>
<evidence type="ECO:0000256" key="1">
    <source>
        <dbReference type="SAM" id="Phobius"/>
    </source>
</evidence>
<feature type="transmembrane region" description="Helical" evidence="1">
    <location>
        <begin position="6"/>
        <end position="21"/>
    </location>
</feature>